<dbReference type="AlphaFoldDB" id="A0A818BZ77"/>
<dbReference type="InterPro" id="IPR001283">
    <property type="entry name" value="CRISP-related"/>
</dbReference>
<dbReference type="EMBL" id="CAJNYV010001458">
    <property type="protein sequence ID" value="CAF3422497.1"/>
    <property type="molecule type" value="Genomic_DNA"/>
</dbReference>
<evidence type="ECO:0000313" key="3">
    <source>
        <dbReference type="Proteomes" id="UP000663865"/>
    </source>
</evidence>
<dbReference type="InterPro" id="IPR018244">
    <property type="entry name" value="Allrgn_V5/Tpx1_CS"/>
</dbReference>
<dbReference type="Pfam" id="PF00188">
    <property type="entry name" value="CAP"/>
    <property type="match status" value="1"/>
</dbReference>
<proteinExistence type="predicted"/>
<dbReference type="FunFam" id="3.40.33.10:FF:000002">
    <property type="entry name" value="Golgi-associated plant pathogenesis-related protein 1"/>
    <property type="match status" value="1"/>
</dbReference>
<dbReference type="GO" id="GO:0005576">
    <property type="term" value="C:extracellular region"/>
    <property type="evidence" value="ECO:0007669"/>
    <property type="project" value="InterPro"/>
</dbReference>
<dbReference type="InterPro" id="IPR014044">
    <property type="entry name" value="CAP_dom"/>
</dbReference>
<dbReference type="InterPro" id="IPR034113">
    <property type="entry name" value="SCP_GAPR1-like"/>
</dbReference>
<dbReference type="CDD" id="cd05382">
    <property type="entry name" value="CAP_GAPR1-like"/>
    <property type="match status" value="1"/>
</dbReference>
<organism evidence="2 3">
    <name type="scientific">Rotaria socialis</name>
    <dbReference type="NCBI Taxonomy" id="392032"/>
    <lineage>
        <taxon>Eukaryota</taxon>
        <taxon>Metazoa</taxon>
        <taxon>Spiralia</taxon>
        <taxon>Gnathifera</taxon>
        <taxon>Rotifera</taxon>
        <taxon>Eurotatoria</taxon>
        <taxon>Bdelloidea</taxon>
        <taxon>Philodinida</taxon>
        <taxon>Philodinidae</taxon>
        <taxon>Rotaria</taxon>
    </lineage>
</organism>
<gene>
    <name evidence="2" type="ORF">KIK155_LOCUS10072</name>
</gene>
<comment type="caution">
    <text evidence="2">The sequence shown here is derived from an EMBL/GenBank/DDBJ whole genome shotgun (WGS) entry which is preliminary data.</text>
</comment>
<evidence type="ECO:0000313" key="2">
    <source>
        <dbReference type="EMBL" id="CAF3422497.1"/>
    </source>
</evidence>
<accession>A0A818BZ77</accession>
<reference evidence="2" key="1">
    <citation type="submission" date="2021-02" db="EMBL/GenBank/DDBJ databases">
        <authorList>
            <person name="Nowell W R."/>
        </authorList>
    </citation>
    <scope>NUCLEOTIDE SEQUENCE</scope>
</reference>
<feature type="domain" description="SCP" evidence="1">
    <location>
        <begin position="13"/>
        <end position="150"/>
    </location>
</feature>
<dbReference type="PANTHER" id="PTHR10334">
    <property type="entry name" value="CYSTEINE-RICH SECRETORY PROTEIN-RELATED"/>
    <property type="match status" value="1"/>
</dbReference>
<dbReference type="Gene3D" id="3.40.33.10">
    <property type="entry name" value="CAP"/>
    <property type="match status" value="1"/>
</dbReference>
<protein>
    <recommendedName>
        <fullName evidence="1">SCP domain-containing protein</fullName>
    </recommendedName>
</protein>
<name>A0A818BZ77_9BILA</name>
<dbReference type="Proteomes" id="UP000663865">
    <property type="component" value="Unassembled WGS sequence"/>
</dbReference>
<dbReference type="PRINTS" id="PR00837">
    <property type="entry name" value="V5TPXLIKE"/>
</dbReference>
<dbReference type="InterPro" id="IPR035940">
    <property type="entry name" value="CAP_sf"/>
</dbReference>
<dbReference type="PROSITE" id="PS01009">
    <property type="entry name" value="CRISP_1"/>
    <property type="match status" value="1"/>
</dbReference>
<dbReference type="SUPFAM" id="SSF55797">
    <property type="entry name" value="PR-1-like"/>
    <property type="match status" value="1"/>
</dbReference>
<sequence length="194" mass="21264">MIYSVSSSIVIADFQQQALEQHNFYRQQLHCTGLLTLNSSLNTIAQNYAQYLAKNDIFHHSGVAGLGENLYYLFTSAGIYSLNGSKPTAAWYNEISLYNYKSPGFSAATGHFTQVVWAGSTQLGIGIAFTSNNLAAYVVANYFPPGNYLGQFPANVLPRCATSINNSAVGMTEQYPNLSASFVEFSLVLCLFLY</sequence>
<evidence type="ECO:0000259" key="1">
    <source>
        <dbReference type="SMART" id="SM00198"/>
    </source>
</evidence>
<dbReference type="SMART" id="SM00198">
    <property type="entry name" value="SCP"/>
    <property type="match status" value="1"/>
</dbReference>